<keyword evidence="1" id="KW-0732">Signal</keyword>
<feature type="chain" id="PRO_5047317859" evidence="1">
    <location>
        <begin position="18"/>
        <end position="69"/>
    </location>
</feature>
<reference evidence="2 3" key="1">
    <citation type="submission" date="2021-06" db="EMBL/GenBank/DDBJ databases">
        <authorList>
            <person name="Kallberg Y."/>
            <person name="Tangrot J."/>
            <person name="Rosling A."/>
        </authorList>
    </citation>
    <scope>NUCLEOTIDE SEQUENCE [LARGE SCALE GENOMIC DNA]</scope>
    <source>
        <strain evidence="2 3">120-4 pot B 10/14</strain>
    </source>
</reference>
<gene>
    <name evidence="2" type="ORF">GMARGA_LOCUS25251</name>
</gene>
<name>A0ABN7W1H6_GIGMA</name>
<evidence type="ECO:0000256" key="1">
    <source>
        <dbReference type="SAM" id="SignalP"/>
    </source>
</evidence>
<evidence type="ECO:0000313" key="3">
    <source>
        <dbReference type="Proteomes" id="UP000789901"/>
    </source>
</evidence>
<sequence length="69" mass="7756">LLVTALLGLLLRLAVMACCNSLLDRLTMAKFQRPQFSIHKVFNTKSSNAKTFNTTTSTTKALRRKTTRI</sequence>
<comment type="caution">
    <text evidence="2">The sequence shown here is derived from an EMBL/GenBank/DDBJ whole genome shotgun (WGS) entry which is preliminary data.</text>
</comment>
<dbReference type="EMBL" id="CAJVQB010027739">
    <property type="protein sequence ID" value="CAG8811074.1"/>
    <property type="molecule type" value="Genomic_DNA"/>
</dbReference>
<feature type="signal peptide" evidence="1">
    <location>
        <begin position="1"/>
        <end position="17"/>
    </location>
</feature>
<evidence type="ECO:0000313" key="2">
    <source>
        <dbReference type="EMBL" id="CAG8811074.1"/>
    </source>
</evidence>
<feature type="non-terminal residue" evidence="2">
    <location>
        <position position="1"/>
    </location>
</feature>
<accession>A0ABN7W1H6</accession>
<proteinExistence type="predicted"/>
<dbReference type="Proteomes" id="UP000789901">
    <property type="component" value="Unassembled WGS sequence"/>
</dbReference>
<organism evidence="2 3">
    <name type="scientific">Gigaspora margarita</name>
    <dbReference type="NCBI Taxonomy" id="4874"/>
    <lineage>
        <taxon>Eukaryota</taxon>
        <taxon>Fungi</taxon>
        <taxon>Fungi incertae sedis</taxon>
        <taxon>Mucoromycota</taxon>
        <taxon>Glomeromycotina</taxon>
        <taxon>Glomeromycetes</taxon>
        <taxon>Diversisporales</taxon>
        <taxon>Gigasporaceae</taxon>
        <taxon>Gigaspora</taxon>
    </lineage>
</organism>
<keyword evidence="3" id="KW-1185">Reference proteome</keyword>
<protein>
    <submittedName>
        <fullName evidence="2">29149_t:CDS:1</fullName>
    </submittedName>
</protein>